<name>A0ABU2TD21_9ACTN</name>
<dbReference type="Proteomes" id="UP001180551">
    <property type="component" value="Unassembled WGS sequence"/>
</dbReference>
<organism evidence="2 3">
    <name type="scientific">Streptomyces mooreae</name>
    <dbReference type="NCBI Taxonomy" id="3075523"/>
    <lineage>
        <taxon>Bacteria</taxon>
        <taxon>Bacillati</taxon>
        <taxon>Actinomycetota</taxon>
        <taxon>Actinomycetes</taxon>
        <taxon>Kitasatosporales</taxon>
        <taxon>Streptomycetaceae</taxon>
        <taxon>Streptomyces</taxon>
    </lineage>
</organism>
<evidence type="ECO:0000313" key="3">
    <source>
        <dbReference type="Proteomes" id="UP001180551"/>
    </source>
</evidence>
<feature type="domain" description="DUF397" evidence="1">
    <location>
        <begin position="35"/>
        <end position="89"/>
    </location>
</feature>
<evidence type="ECO:0000313" key="2">
    <source>
        <dbReference type="EMBL" id="MDT0458820.1"/>
    </source>
</evidence>
<reference evidence="2" key="1">
    <citation type="submission" date="2024-05" db="EMBL/GenBank/DDBJ databases">
        <title>30 novel species of actinomycetes from the DSMZ collection.</title>
        <authorList>
            <person name="Nouioui I."/>
        </authorList>
    </citation>
    <scope>NUCLEOTIDE SEQUENCE</scope>
    <source>
        <strain evidence="2">DSM 41527</strain>
    </source>
</reference>
<dbReference type="RefSeq" id="WP_311625884.1">
    <property type="nucleotide sequence ID" value="NZ_JAVRFE010000035.1"/>
</dbReference>
<evidence type="ECO:0000259" key="1">
    <source>
        <dbReference type="Pfam" id="PF04149"/>
    </source>
</evidence>
<sequence length="93" mass="9885">MRAIDLSSATWRKSSYSNSDGGNCIEVSDDFLTTAAWRKSSYSNSDGGECIEIADNLPALVPVRDSKNPQGPALVFSATAWGAFVAAVKNRAV</sequence>
<keyword evidence="3" id="KW-1185">Reference proteome</keyword>
<gene>
    <name evidence="2" type="ORF">RM550_24360</name>
</gene>
<dbReference type="Pfam" id="PF04149">
    <property type="entry name" value="DUF397"/>
    <property type="match status" value="2"/>
</dbReference>
<dbReference type="EMBL" id="JAVRFE010000035">
    <property type="protein sequence ID" value="MDT0458820.1"/>
    <property type="molecule type" value="Genomic_DNA"/>
</dbReference>
<protein>
    <submittedName>
        <fullName evidence="2">DUF397 domain-containing protein</fullName>
    </submittedName>
</protein>
<comment type="caution">
    <text evidence="2">The sequence shown here is derived from an EMBL/GenBank/DDBJ whole genome shotgun (WGS) entry which is preliminary data.</text>
</comment>
<accession>A0ABU2TD21</accession>
<proteinExistence type="predicted"/>
<dbReference type="InterPro" id="IPR007278">
    <property type="entry name" value="DUF397"/>
</dbReference>
<feature type="domain" description="DUF397" evidence="1">
    <location>
        <begin position="9"/>
        <end position="27"/>
    </location>
</feature>